<organism evidence="1 2">
    <name type="scientific">Cladophialophora carrionii</name>
    <dbReference type="NCBI Taxonomy" id="86049"/>
    <lineage>
        <taxon>Eukaryota</taxon>
        <taxon>Fungi</taxon>
        <taxon>Dikarya</taxon>
        <taxon>Ascomycota</taxon>
        <taxon>Pezizomycotina</taxon>
        <taxon>Eurotiomycetes</taxon>
        <taxon>Chaetothyriomycetidae</taxon>
        <taxon>Chaetothyriales</taxon>
        <taxon>Herpotrichiellaceae</taxon>
        <taxon>Cladophialophora</taxon>
    </lineage>
</organism>
<name>A0A1C1CVL2_9EURO</name>
<dbReference type="EMBL" id="LGRB01000008">
    <property type="protein sequence ID" value="OCT52521.1"/>
    <property type="molecule type" value="Genomic_DNA"/>
</dbReference>
<comment type="caution">
    <text evidence="1">The sequence shown here is derived from an EMBL/GenBank/DDBJ whole genome shotgun (WGS) entry which is preliminary data.</text>
</comment>
<gene>
    <name evidence="1" type="ORF">CLCR_11004</name>
</gene>
<evidence type="ECO:0000313" key="2">
    <source>
        <dbReference type="Proteomes" id="UP000094526"/>
    </source>
</evidence>
<dbReference type="AlphaFoldDB" id="A0A1C1CVL2"/>
<sequence length="131" mass="14629">MASAAVRSSASKISNRVQYKNPSPETFAVATTVYGSALFILEQRRTGPPMRDRFLVAEICLGVVLGFLLSEGDASLVRILMSFTPWTLLGGQMLSLAVDWWWPSTRPIRLEAPAEGRHGLFYRREEKKTPT</sequence>
<reference evidence="2" key="1">
    <citation type="submission" date="2015-07" db="EMBL/GenBank/DDBJ databases">
        <authorList>
            <person name="Teixeira M.M."/>
            <person name="Souza R.C."/>
            <person name="Almeida L.G."/>
            <person name="Vicente V.A."/>
            <person name="de Hoog S."/>
            <person name="Bocca A.L."/>
            <person name="de Almeida S.R."/>
            <person name="Vasconcelos A.T."/>
            <person name="Felipe M.S."/>
        </authorList>
    </citation>
    <scope>NUCLEOTIDE SEQUENCE [LARGE SCALE GENOMIC DNA]</scope>
    <source>
        <strain evidence="2">KSF</strain>
    </source>
</reference>
<dbReference type="VEuPathDB" id="FungiDB:CLCR_11004"/>
<keyword evidence="2" id="KW-1185">Reference proteome</keyword>
<protein>
    <submittedName>
        <fullName evidence="1">Uncharacterized protein</fullName>
    </submittedName>
</protein>
<accession>A0A1C1CVL2</accession>
<proteinExistence type="predicted"/>
<dbReference type="Proteomes" id="UP000094526">
    <property type="component" value="Unassembled WGS sequence"/>
</dbReference>
<evidence type="ECO:0000313" key="1">
    <source>
        <dbReference type="EMBL" id="OCT52521.1"/>
    </source>
</evidence>